<dbReference type="GO" id="GO:0003735">
    <property type="term" value="F:structural constituent of ribosome"/>
    <property type="evidence" value="ECO:0007669"/>
    <property type="project" value="InterPro"/>
</dbReference>
<dbReference type="Proteomes" id="UP000034595">
    <property type="component" value="Unassembled WGS sequence"/>
</dbReference>
<comment type="caution">
    <text evidence="8">The sequence shown here is derived from an EMBL/GenBank/DDBJ whole genome shotgun (WGS) entry which is preliminary data.</text>
</comment>
<comment type="function">
    <text evidence="7">This is one of the proteins that bind and probably mediate the attachment of the 5S RNA into the large ribosomal subunit, where it forms part of the central protuberance.</text>
</comment>
<dbReference type="CDD" id="cd00432">
    <property type="entry name" value="Ribosomal_L18_L5e"/>
    <property type="match status" value="1"/>
</dbReference>
<organism evidence="8 9">
    <name type="scientific">Candidatus Azambacteria bacterium GW2011_GWA1_44_9</name>
    <dbReference type="NCBI Taxonomy" id="1618610"/>
    <lineage>
        <taxon>Bacteria</taxon>
        <taxon>Candidatus Azamiibacteriota</taxon>
    </lineage>
</organism>
<evidence type="ECO:0000256" key="6">
    <source>
        <dbReference type="ARBA" id="ARBA00035197"/>
    </source>
</evidence>
<evidence type="ECO:0000256" key="7">
    <source>
        <dbReference type="HAMAP-Rule" id="MF_01337"/>
    </source>
</evidence>
<evidence type="ECO:0000256" key="3">
    <source>
        <dbReference type="ARBA" id="ARBA00022884"/>
    </source>
</evidence>
<dbReference type="PANTHER" id="PTHR12899:SF3">
    <property type="entry name" value="LARGE RIBOSOMAL SUBUNIT PROTEIN UL18M"/>
    <property type="match status" value="1"/>
</dbReference>
<evidence type="ECO:0000313" key="9">
    <source>
        <dbReference type="Proteomes" id="UP000034595"/>
    </source>
</evidence>
<keyword evidence="5 7" id="KW-0687">Ribonucleoprotein</keyword>
<dbReference type="Gene3D" id="3.30.420.100">
    <property type="match status" value="1"/>
</dbReference>
<name>A0A0G1KDH6_9BACT</name>
<dbReference type="Pfam" id="PF00861">
    <property type="entry name" value="Ribosomal_L18p"/>
    <property type="match status" value="1"/>
</dbReference>
<keyword evidence="2 7" id="KW-0699">rRNA-binding</keyword>
<dbReference type="GO" id="GO:0006412">
    <property type="term" value="P:translation"/>
    <property type="evidence" value="ECO:0007669"/>
    <property type="project" value="UniProtKB-UniRule"/>
</dbReference>
<evidence type="ECO:0000256" key="2">
    <source>
        <dbReference type="ARBA" id="ARBA00022730"/>
    </source>
</evidence>
<gene>
    <name evidence="7" type="primary">rplR</name>
    <name evidence="8" type="ORF">UW78_C0005G0005</name>
</gene>
<keyword evidence="3 7" id="KW-0694">RNA-binding</keyword>
<accession>A0A0G1KDH6</accession>
<dbReference type="AlphaFoldDB" id="A0A0G1KDH6"/>
<evidence type="ECO:0000256" key="5">
    <source>
        <dbReference type="ARBA" id="ARBA00023274"/>
    </source>
</evidence>
<protein>
    <recommendedName>
        <fullName evidence="6 7">Large ribosomal subunit protein uL18</fullName>
    </recommendedName>
</protein>
<dbReference type="InterPro" id="IPR005484">
    <property type="entry name" value="Ribosomal_uL18_bac/plant/anim"/>
</dbReference>
<keyword evidence="4 7" id="KW-0689">Ribosomal protein</keyword>
<dbReference type="FunFam" id="3.30.420.100:FF:000001">
    <property type="entry name" value="50S ribosomal protein L18"/>
    <property type="match status" value="1"/>
</dbReference>
<proteinExistence type="inferred from homology"/>
<dbReference type="InterPro" id="IPR057268">
    <property type="entry name" value="Ribosomal_L18"/>
</dbReference>
<dbReference type="HAMAP" id="MF_01337_B">
    <property type="entry name" value="Ribosomal_uL18_B"/>
    <property type="match status" value="1"/>
</dbReference>
<evidence type="ECO:0000256" key="1">
    <source>
        <dbReference type="ARBA" id="ARBA00007116"/>
    </source>
</evidence>
<evidence type="ECO:0000313" key="8">
    <source>
        <dbReference type="EMBL" id="KKT81786.1"/>
    </source>
</evidence>
<dbReference type="NCBIfam" id="TIGR00060">
    <property type="entry name" value="L18_bact"/>
    <property type="match status" value="1"/>
</dbReference>
<dbReference type="InterPro" id="IPR004389">
    <property type="entry name" value="Ribosomal_uL18_bac-type"/>
</dbReference>
<comment type="similarity">
    <text evidence="1 7">Belongs to the universal ribosomal protein uL18 family.</text>
</comment>
<dbReference type="PATRIC" id="fig|1618610.3.peg.206"/>
<dbReference type="GO" id="GO:0022625">
    <property type="term" value="C:cytosolic large ribosomal subunit"/>
    <property type="evidence" value="ECO:0007669"/>
    <property type="project" value="TreeGrafter"/>
</dbReference>
<comment type="subunit">
    <text evidence="7">Part of the 50S ribosomal subunit; part of the 5S rRNA/L5/L18/L25 subcomplex. Contacts the 5S and 23S rRNAs.</text>
</comment>
<evidence type="ECO:0000256" key="4">
    <source>
        <dbReference type="ARBA" id="ARBA00022980"/>
    </source>
</evidence>
<dbReference type="SUPFAM" id="SSF53137">
    <property type="entry name" value="Translational machinery components"/>
    <property type="match status" value="1"/>
</dbReference>
<sequence>MTIKLSKNEQRLRRHRRIRAKVSGTAERPRLAIFKSLNYVYAQIIDDTKGATLVASSDMSVKGKTKTERARLAGEALAKSAKAKGIASVVFDRGGFIYTGRVRSFAEGAREGGLEF</sequence>
<reference evidence="8 9" key="1">
    <citation type="journal article" date="2015" name="Nature">
        <title>rRNA introns, odd ribosomes, and small enigmatic genomes across a large radiation of phyla.</title>
        <authorList>
            <person name="Brown C.T."/>
            <person name="Hug L.A."/>
            <person name="Thomas B.C."/>
            <person name="Sharon I."/>
            <person name="Castelle C.J."/>
            <person name="Singh A."/>
            <person name="Wilkins M.J."/>
            <person name="Williams K.H."/>
            <person name="Banfield J.F."/>
        </authorList>
    </citation>
    <scope>NUCLEOTIDE SEQUENCE [LARGE SCALE GENOMIC DNA]</scope>
</reference>
<dbReference type="PANTHER" id="PTHR12899">
    <property type="entry name" value="39S RIBOSOMAL PROTEIN L18, MITOCHONDRIAL"/>
    <property type="match status" value="1"/>
</dbReference>
<dbReference type="GO" id="GO:0008097">
    <property type="term" value="F:5S rRNA binding"/>
    <property type="evidence" value="ECO:0007669"/>
    <property type="project" value="TreeGrafter"/>
</dbReference>
<dbReference type="EMBL" id="LCJQ01000005">
    <property type="protein sequence ID" value="KKT81786.1"/>
    <property type="molecule type" value="Genomic_DNA"/>
</dbReference>